<dbReference type="InterPro" id="IPR011992">
    <property type="entry name" value="EF-hand-dom_pair"/>
</dbReference>
<dbReference type="SUPFAM" id="SSF47473">
    <property type="entry name" value="EF-hand"/>
    <property type="match status" value="1"/>
</dbReference>
<dbReference type="Proteomes" id="UP001642484">
    <property type="component" value="Unassembled WGS sequence"/>
</dbReference>
<evidence type="ECO:0000259" key="2">
    <source>
        <dbReference type="PROSITE" id="PS50222"/>
    </source>
</evidence>
<proteinExistence type="predicted"/>
<comment type="caution">
    <text evidence="3">The sequence shown here is derived from an EMBL/GenBank/DDBJ whole genome shotgun (WGS) entry which is preliminary data.</text>
</comment>
<keyword evidence="1" id="KW-0106">Calcium</keyword>
<evidence type="ECO:0000313" key="4">
    <source>
        <dbReference type="Proteomes" id="UP001642484"/>
    </source>
</evidence>
<dbReference type="PROSITE" id="PS00018">
    <property type="entry name" value="EF_HAND_1"/>
    <property type="match status" value="1"/>
</dbReference>
<reference evidence="3 4" key="1">
    <citation type="submission" date="2024-02" db="EMBL/GenBank/DDBJ databases">
        <authorList>
            <person name="Chen Y."/>
            <person name="Shah S."/>
            <person name="Dougan E. K."/>
            <person name="Thang M."/>
            <person name="Chan C."/>
        </authorList>
    </citation>
    <scope>NUCLEOTIDE SEQUENCE [LARGE SCALE GENOMIC DNA]</scope>
</reference>
<organism evidence="3 4">
    <name type="scientific">Durusdinium trenchii</name>
    <dbReference type="NCBI Taxonomy" id="1381693"/>
    <lineage>
        <taxon>Eukaryota</taxon>
        <taxon>Sar</taxon>
        <taxon>Alveolata</taxon>
        <taxon>Dinophyceae</taxon>
        <taxon>Suessiales</taxon>
        <taxon>Symbiodiniaceae</taxon>
        <taxon>Durusdinium</taxon>
    </lineage>
</organism>
<name>A0ABP0N948_9DINO</name>
<dbReference type="InterPro" id="IPR018247">
    <property type="entry name" value="EF_Hand_1_Ca_BS"/>
</dbReference>
<evidence type="ECO:0000256" key="1">
    <source>
        <dbReference type="ARBA" id="ARBA00022837"/>
    </source>
</evidence>
<keyword evidence="4" id="KW-1185">Reference proteome</keyword>
<accession>A0ABP0N948</accession>
<sequence length="187" mass="20788">MGQSCCRSLDARALCDDAPSQVSPEFTEAGAFEIETLLQELFRLHDLNNNGLLEIEELVQLNSKVALLHHGRDTNLSAVKARYQQLFKERLDPLGRPVPYRTFRKYVVQVLNGLDPDPAAQEMMLEQFVVEAKSARAVFHVPSFASNADKAFLPHLSHANSFPRTPDKETAQEAADLRLQKAAMGGA</sequence>
<evidence type="ECO:0000313" key="3">
    <source>
        <dbReference type="EMBL" id="CAK9060111.1"/>
    </source>
</evidence>
<dbReference type="InterPro" id="IPR002048">
    <property type="entry name" value="EF_hand_dom"/>
</dbReference>
<dbReference type="PROSITE" id="PS50222">
    <property type="entry name" value="EF_HAND_2"/>
    <property type="match status" value="1"/>
</dbReference>
<protein>
    <recommendedName>
        <fullName evidence="2">EF-hand domain-containing protein</fullName>
    </recommendedName>
</protein>
<feature type="domain" description="EF-hand" evidence="2">
    <location>
        <begin position="33"/>
        <end position="68"/>
    </location>
</feature>
<dbReference type="EMBL" id="CAXAMN010021485">
    <property type="protein sequence ID" value="CAK9060111.1"/>
    <property type="molecule type" value="Genomic_DNA"/>
</dbReference>
<gene>
    <name evidence="3" type="ORF">CCMP2556_LOCUS29568</name>
</gene>